<evidence type="ECO:0008006" key="4">
    <source>
        <dbReference type="Google" id="ProtNLM"/>
    </source>
</evidence>
<sequence length="109" mass="11644">MGLFRRISRGGGAGGRRGARGEAAAAADHLAEFARSRRGVEAYLEPTTTVSGTTVVLVADTGEWTRRRIADAAAGASLARKLGIPLYEAGIVGYPQRMREWTQKNRSGK</sequence>
<proteinExistence type="predicted"/>
<name>A0ABP9H342_9ACTN</name>
<reference evidence="3" key="1">
    <citation type="journal article" date="2019" name="Int. J. Syst. Evol. Microbiol.">
        <title>The Global Catalogue of Microorganisms (GCM) 10K type strain sequencing project: providing services to taxonomists for standard genome sequencing and annotation.</title>
        <authorList>
            <consortium name="The Broad Institute Genomics Platform"/>
            <consortium name="The Broad Institute Genome Sequencing Center for Infectious Disease"/>
            <person name="Wu L."/>
            <person name="Ma J."/>
        </authorList>
    </citation>
    <scope>NUCLEOTIDE SEQUENCE [LARGE SCALE GENOMIC DNA]</scope>
    <source>
        <strain evidence="3">JCM 17986</strain>
    </source>
</reference>
<evidence type="ECO:0000313" key="3">
    <source>
        <dbReference type="Proteomes" id="UP001500466"/>
    </source>
</evidence>
<comment type="caution">
    <text evidence="2">The sequence shown here is derived from an EMBL/GenBank/DDBJ whole genome shotgun (WGS) entry which is preliminary data.</text>
</comment>
<evidence type="ECO:0000256" key="1">
    <source>
        <dbReference type="SAM" id="MobiDB-lite"/>
    </source>
</evidence>
<protein>
    <recommendedName>
        <fullName evidence="4">Oxidoreductase</fullName>
    </recommendedName>
</protein>
<accession>A0ABP9H342</accession>
<keyword evidence="3" id="KW-1185">Reference proteome</keyword>
<evidence type="ECO:0000313" key="2">
    <source>
        <dbReference type="EMBL" id="GAA4955066.1"/>
    </source>
</evidence>
<dbReference type="EMBL" id="BAABHS010000004">
    <property type="protein sequence ID" value="GAA4955066.1"/>
    <property type="molecule type" value="Genomic_DNA"/>
</dbReference>
<organism evidence="2 3">
    <name type="scientific">Yinghuangia aomiensis</name>
    <dbReference type="NCBI Taxonomy" id="676205"/>
    <lineage>
        <taxon>Bacteria</taxon>
        <taxon>Bacillati</taxon>
        <taxon>Actinomycetota</taxon>
        <taxon>Actinomycetes</taxon>
        <taxon>Kitasatosporales</taxon>
        <taxon>Streptomycetaceae</taxon>
        <taxon>Yinghuangia</taxon>
    </lineage>
</organism>
<gene>
    <name evidence="2" type="ORF">GCM10023205_16160</name>
</gene>
<feature type="region of interest" description="Disordered" evidence="1">
    <location>
        <begin position="1"/>
        <end position="21"/>
    </location>
</feature>
<dbReference type="Proteomes" id="UP001500466">
    <property type="component" value="Unassembled WGS sequence"/>
</dbReference>
<dbReference type="RefSeq" id="WP_345674608.1">
    <property type="nucleotide sequence ID" value="NZ_BAABHS010000004.1"/>
</dbReference>